<dbReference type="PANTHER" id="PTHR43357:SF4">
    <property type="entry name" value="INNER MEMBRANE ABC TRANSPORTER PERMEASE PROTEIN YDCV"/>
    <property type="match status" value="1"/>
</dbReference>
<dbReference type="Proteomes" id="UP000663421">
    <property type="component" value="Chromosome"/>
</dbReference>
<feature type="transmembrane region" description="Helical" evidence="8">
    <location>
        <begin position="72"/>
        <end position="103"/>
    </location>
</feature>
<gene>
    <name evidence="10" type="ORF">I1A49_46045</name>
</gene>
<keyword evidence="5 8" id="KW-0812">Transmembrane</keyword>
<keyword evidence="7 8" id="KW-0472">Membrane</keyword>
<feature type="transmembrane region" description="Helical" evidence="8">
    <location>
        <begin position="161"/>
        <end position="187"/>
    </location>
</feature>
<dbReference type="PROSITE" id="PS50928">
    <property type="entry name" value="ABC_TM1"/>
    <property type="match status" value="2"/>
</dbReference>
<feature type="transmembrane region" description="Helical" evidence="8">
    <location>
        <begin position="413"/>
        <end position="434"/>
    </location>
</feature>
<protein>
    <submittedName>
        <fullName evidence="10">Iron ABC transporter permease</fullName>
    </submittedName>
</protein>
<feature type="domain" description="ABC transmembrane type-1" evidence="9">
    <location>
        <begin position="378"/>
        <end position="568"/>
    </location>
</feature>
<feature type="transmembrane region" description="Helical" evidence="8">
    <location>
        <begin position="440"/>
        <end position="460"/>
    </location>
</feature>
<keyword evidence="4" id="KW-0997">Cell inner membrane</keyword>
<keyword evidence="11" id="KW-1185">Reference proteome</keyword>
<evidence type="ECO:0000256" key="6">
    <source>
        <dbReference type="ARBA" id="ARBA00022989"/>
    </source>
</evidence>
<evidence type="ECO:0000256" key="3">
    <source>
        <dbReference type="ARBA" id="ARBA00022475"/>
    </source>
</evidence>
<feature type="domain" description="ABC transmembrane type-1" evidence="9">
    <location>
        <begin position="80"/>
        <end position="287"/>
    </location>
</feature>
<keyword evidence="2 8" id="KW-0813">Transport</keyword>
<evidence type="ECO:0000259" key="9">
    <source>
        <dbReference type="PROSITE" id="PS50928"/>
    </source>
</evidence>
<evidence type="ECO:0000256" key="7">
    <source>
        <dbReference type="ARBA" id="ARBA00023136"/>
    </source>
</evidence>
<keyword evidence="3" id="KW-1003">Cell membrane</keyword>
<evidence type="ECO:0000256" key="5">
    <source>
        <dbReference type="ARBA" id="ARBA00022692"/>
    </source>
</evidence>
<dbReference type="CDD" id="cd06261">
    <property type="entry name" value="TM_PBP2"/>
    <property type="match status" value="2"/>
</dbReference>
<feature type="transmembrane region" description="Helical" evidence="8">
    <location>
        <begin position="29"/>
        <end position="52"/>
    </location>
</feature>
<feature type="transmembrane region" description="Helical" evidence="8">
    <location>
        <begin position="382"/>
        <end position="401"/>
    </location>
</feature>
<feature type="transmembrane region" description="Helical" evidence="8">
    <location>
        <begin position="115"/>
        <end position="138"/>
    </location>
</feature>
<reference evidence="10 11" key="1">
    <citation type="submission" date="2020-11" db="EMBL/GenBank/DDBJ databases">
        <title>Complete genome sequence unveiled secondary metabolic potentials in Streptomyces solisilvae HNM0141.</title>
        <authorList>
            <person name="Huang X."/>
        </authorList>
    </citation>
    <scope>NUCLEOTIDE SEQUENCE [LARGE SCALE GENOMIC DNA]</scope>
    <source>
        <strain evidence="10 11">HNM0141</strain>
    </source>
</reference>
<feature type="transmembrane region" description="Helical" evidence="8">
    <location>
        <begin position="316"/>
        <end position="342"/>
    </location>
</feature>
<dbReference type="PANTHER" id="PTHR43357">
    <property type="entry name" value="INNER MEMBRANE ABC TRANSPORTER PERMEASE PROTEIN YDCV"/>
    <property type="match status" value="1"/>
</dbReference>
<accession>A0ABX6WIP8</accession>
<comment type="similarity">
    <text evidence="8">Belongs to the binding-protein-dependent transport system permease family.</text>
</comment>
<name>A0ABX6WIP8_STRMQ</name>
<evidence type="ECO:0000256" key="4">
    <source>
        <dbReference type="ARBA" id="ARBA00022519"/>
    </source>
</evidence>
<evidence type="ECO:0000256" key="8">
    <source>
        <dbReference type="RuleBase" id="RU363032"/>
    </source>
</evidence>
<dbReference type="EMBL" id="CP065050">
    <property type="protein sequence ID" value="QPI61305.1"/>
    <property type="molecule type" value="Genomic_DNA"/>
</dbReference>
<evidence type="ECO:0000313" key="11">
    <source>
        <dbReference type="Proteomes" id="UP000663421"/>
    </source>
</evidence>
<feature type="transmembrane region" description="Helical" evidence="8">
    <location>
        <begin position="208"/>
        <end position="231"/>
    </location>
</feature>
<feature type="transmembrane region" description="Helical" evidence="8">
    <location>
        <begin position="269"/>
        <end position="286"/>
    </location>
</feature>
<feature type="transmembrane region" description="Helical" evidence="8">
    <location>
        <begin position="547"/>
        <end position="568"/>
    </location>
</feature>
<dbReference type="InterPro" id="IPR000515">
    <property type="entry name" value="MetI-like"/>
</dbReference>
<evidence type="ECO:0000256" key="1">
    <source>
        <dbReference type="ARBA" id="ARBA00004429"/>
    </source>
</evidence>
<dbReference type="InterPro" id="IPR035906">
    <property type="entry name" value="MetI-like_sf"/>
</dbReference>
<sequence>MTVTHTPARGTGPAPAAPRRLIIRRGLPTAVLLALLVILVVLPVGFVLHSAFTAGSRSGGTELTLANFGVLFTGAMTGAMLNSALVGLGSTFLALTFGCGLAFLAARTDAPGRRLIYFIGVLPLFLPAFVGALAWSVLGSPASGLINLALAEVGLPPLVDIYSYGGVVFVLGLYYAPYAFMLVHAALSLMNPDLEDAASLHGARTGAMLRTVSFPLVKPAVLGSAVLIFALTVENFPVAQVIGVPSQLDTLPTLIYRLMNASPARSGEAAAVAVLLTVLLMLAVAVQHRVVSRTRFTTLTGKGVRARRIPLHRWRFPALAAALLYFLLSTVLPVAALAVSALQTSPYLADLDQLGAPGALSVLPMLDVIGSEDFRSVLGNSVIVGVGAAVAGTVLCFALSYTRHRSRSAGRGVLEYVAMLPLAVPAIVLGLGLLRTWLTIPVPVFGTLLVLIIACVAIFLPQGYRGVSSSILQLDWDLEDSAVMLGAPRSRAIATVTVPLLRVGLSSTFLLLLMLAMRELTAVLFLYTTDTRVLSIAIFDAYDNGSLHDAALLSLLYCAVIAVLAAVARRLGAKEAA</sequence>
<proteinExistence type="inferred from homology"/>
<organism evidence="10 11">
    <name type="scientific">Streptomyces malaysiensis</name>
    <dbReference type="NCBI Taxonomy" id="92644"/>
    <lineage>
        <taxon>Bacteria</taxon>
        <taxon>Bacillati</taxon>
        <taxon>Actinomycetota</taxon>
        <taxon>Actinomycetes</taxon>
        <taxon>Kitasatosporales</taxon>
        <taxon>Streptomycetaceae</taxon>
        <taxon>Streptomyces</taxon>
        <taxon>Streptomyces violaceusniger group</taxon>
    </lineage>
</organism>
<keyword evidence="6 8" id="KW-1133">Transmembrane helix</keyword>
<evidence type="ECO:0000313" key="10">
    <source>
        <dbReference type="EMBL" id="QPI61305.1"/>
    </source>
</evidence>
<evidence type="ECO:0000256" key="2">
    <source>
        <dbReference type="ARBA" id="ARBA00022448"/>
    </source>
</evidence>
<dbReference type="SUPFAM" id="SSF161098">
    <property type="entry name" value="MetI-like"/>
    <property type="match status" value="2"/>
</dbReference>
<dbReference type="Pfam" id="PF00528">
    <property type="entry name" value="BPD_transp_1"/>
    <property type="match status" value="1"/>
</dbReference>
<comment type="subcellular location">
    <subcellularLocation>
        <location evidence="1">Cell inner membrane</location>
        <topology evidence="1">Multi-pass membrane protein</topology>
    </subcellularLocation>
    <subcellularLocation>
        <location evidence="8">Cell membrane</location>
        <topology evidence="8">Multi-pass membrane protein</topology>
    </subcellularLocation>
</comment>
<dbReference type="Gene3D" id="1.10.3720.10">
    <property type="entry name" value="MetI-like"/>
    <property type="match status" value="2"/>
</dbReference>